<feature type="transmembrane region" description="Helical" evidence="1">
    <location>
        <begin position="6"/>
        <end position="26"/>
    </location>
</feature>
<dbReference type="EMBL" id="KR029584">
    <property type="protein sequence ID" value="AKH46510.1"/>
    <property type="molecule type" value="Genomic_DNA"/>
</dbReference>
<keyword evidence="1" id="KW-0812">Transmembrane</keyword>
<evidence type="ECO:0000313" key="2">
    <source>
        <dbReference type="EMBL" id="AKH46510.1"/>
    </source>
</evidence>
<evidence type="ECO:0000256" key="1">
    <source>
        <dbReference type="SAM" id="Phobius"/>
    </source>
</evidence>
<reference evidence="2" key="2">
    <citation type="submission" date="2015-03" db="EMBL/GenBank/DDBJ databases">
        <authorList>
            <person name="Chow C.-E.T."/>
            <person name="Winget D.M."/>
            <person name="White R.A.III."/>
            <person name="Hallam S.J."/>
            <person name="Suttle C.A."/>
        </authorList>
    </citation>
    <scope>NUCLEOTIDE SEQUENCE</scope>
    <source>
        <strain evidence="2">Anoxic3_9</strain>
    </source>
</reference>
<name>A0A0F7L3M5_9VIRU</name>
<keyword evidence="1" id="KW-1133">Transmembrane helix</keyword>
<protein>
    <submittedName>
        <fullName evidence="2">Uncharacterized protein</fullName>
    </submittedName>
</protein>
<keyword evidence="1" id="KW-0472">Membrane</keyword>
<sequence>MSLQFWHHPVLLIFFLEVLLVSRFPAPIRSNPVAFLIIAASIGGILLNAIWSAMPDCVCCGPETSGDCCPKESPN</sequence>
<organism evidence="2">
    <name type="scientific">uncultured marine virus</name>
    <dbReference type="NCBI Taxonomy" id="186617"/>
    <lineage>
        <taxon>Viruses</taxon>
        <taxon>environmental samples</taxon>
    </lineage>
</organism>
<feature type="transmembrane region" description="Helical" evidence="1">
    <location>
        <begin position="33"/>
        <end position="54"/>
    </location>
</feature>
<reference evidence="2" key="1">
    <citation type="journal article" date="2015" name="Front. Microbiol.">
        <title>Combining genomic sequencing methods to explore viral diversity and reveal potential virus-host interactions.</title>
        <authorList>
            <person name="Chow C.E."/>
            <person name="Winget D.M."/>
            <person name="White R.A.III."/>
            <person name="Hallam S.J."/>
            <person name="Suttle C.A."/>
        </authorList>
    </citation>
    <scope>NUCLEOTIDE SEQUENCE</scope>
    <source>
        <strain evidence="2">Anoxic3_9</strain>
    </source>
</reference>
<accession>A0A0F7L3M5</accession>
<proteinExistence type="predicted"/>